<evidence type="ECO:0000313" key="2">
    <source>
        <dbReference type="Proteomes" id="UP000193411"/>
    </source>
</evidence>
<dbReference type="GO" id="GO:0019901">
    <property type="term" value="F:protein kinase binding"/>
    <property type="evidence" value="ECO:0007669"/>
    <property type="project" value="InterPro"/>
</dbReference>
<comment type="caution">
    <text evidence="1">The sequence shown here is derived from an EMBL/GenBank/DDBJ whole genome shotgun (WGS) entry which is preliminary data.</text>
</comment>
<feature type="non-terminal residue" evidence="1">
    <location>
        <position position="1"/>
    </location>
</feature>
<dbReference type="EMBL" id="MCFL01000010">
    <property type="protein sequence ID" value="ORZ37931.1"/>
    <property type="molecule type" value="Genomic_DNA"/>
</dbReference>
<dbReference type="PANTHER" id="PTHR15615:SF36">
    <property type="entry name" value="PHO85 CYCLIN-5"/>
    <property type="match status" value="1"/>
</dbReference>
<keyword evidence="2" id="KW-1185">Reference proteome</keyword>
<feature type="non-terminal residue" evidence="1">
    <location>
        <position position="139"/>
    </location>
</feature>
<evidence type="ECO:0000313" key="1">
    <source>
        <dbReference type="EMBL" id="ORZ37931.1"/>
    </source>
</evidence>
<reference evidence="1 2" key="1">
    <citation type="submission" date="2016-07" db="EMBL/GenBank/DDBJ databases">
        <title>Pervasive Adenine N6-methylation of Active Genes in Fungi.</title>
        <authorList>
            <consortium name="DOE Joint Genome Institute"/>
            <person name="Mondo S.J."/>
            <person name="Dannebaum R.O."/>
            <person name="Kuo R.C."/>
            <person name="Labutti K."/>
            <person name="Haridas S."/>
            <person name="Kuo A."/>
            <person name="Salamov A."/>
            <person name="Ahrendt S.R."/>
            <person name="Lipzen A."/>
            <person name="Sullivan W."/>
            <person name="Andreopoulos W.B."/>
            <person name="Clum A."/>
            <person name="Lindquist E."/>
            <person name="Daum C."/>
            <person name="Ramamoorthy G.K."/>
            <person name="Gryganskyi A."/>
            <person name="Culley D."/>
            <person name="Magnuson J.K."/>
            <person name="James T.Y."/>
            <person name="O'Malley M.A."/>
            <person name="Stajich J.E."/>
            <person name="Spatafora J.W."/>
            <person name="Visel A."/>
            <person name="Grigoriev I.V."/>
        </authorList>
    </citation>
    <scope>NUCLEOTIDE SEQUENCE [LARGE SCALE GENOMIC DNA]</scope>
    <source>
        <strain evidence="1 2">PL171</strain>
    </source>
</reference>
<dbReference type="STRING" id="765915.A0A1Y2HVZ0"/>
<dbReference type="Proteomes" id="UP000193411">
    <property type="component" value="Unassembled WGS sequence"/>
</dbReference>
<dbReference type="CDD" id="cd20557">
    <property type="entry name" value="CYCLIN_ScPCL1-like"/>
    <property type="match status" value="1"/>
</dbReference>
<accession>A0A1Y2HVZ0</accession>
<protein>
    <recommendedName>
        <fullName evidence="3">Cyclin-domain-containing protein</fullName>
    </recommendedName>
</protein>
<dbReference type="InterPro" id="IPR036915">
    <property type="entry name" value="Cyclin-like_sf"/>
</dbReference>
<dbReference type="AlphaFoldDB" id="A0A1Y2HVZ0"/>
<dbReference type="GO" id="GO:0016538">
    <property type="term" value="F:cyclin-dependent protein serine/threonine kinase regulator activity"/>
    <property type="evidence" value="ECO:0007669"/>
    <property type="project" value="TreeGrafter"/>
</dbReference>
<dbReference type="GO" id="GO:0005634">
    <property type="term" value="C:nucleus"/>
    <property type="evidence" value="ECO:0007669"/>
    <property type="project" value="TreeGrafter"/>
</dbReference>
<dbReference type="PANTHER" id="PTHR15615">
    <property type="match status" value="1"/>
</dbReference>
<dbReference type="SUPFAM" id="SSF47954">
    <property type="entry name" value="Cyclin-like"/>
    <property type="match status" value="1"/>
</dbReference>
<dbReference type="InterPro" id="IPR013922">
    <property type="entry name" value="Cyclin_PHO80-like"/>
</dbReference>
<dbReference type="Gene3D" id="1.10.472.10">
    <property type="entry name" value="Cyclin-like"/>
    <property type="match status" value="1"/>
</dbReference>
<organism evidence="1 2">
    <name type="scientific">Catenaria anguillulae PL171</name>
    <dbReference type="NCBI Taxonomy" id="765915"/>
    <lineage>
        <taxon>Eukaryota</taxon>
        <taxon>Fungi</taxon>
        <taxon>Fungi incertae sedis</taxon>
        <taxon>Blastocladiomycota</taxon>
        <taxon>Blastocladiomycetes</taxon>
        <taxon>Blastocladiales</taxon>
        <taxon>Catenariaceae</taxon>
        <taxon>Catenaria</taxon>
    </lineage>
</organism>
<dbReference type="GO" id="GO:0000307">
    <property type="term" value="C:cyclin-dependent protein kinase holoenzyme complex"/>
    <property type="evidence" value="ECO:0007669"/>
    <property type="project" value="TreeGrafter"/>
</dbReference>
<gene>
    <name evidence="1" type="ORF">BCR44DRAFT_1375406</name>
</gene>
<name>A0A1Y2HVZ0_9FUNG</name>
<dbReference type="Pfam" id="PF08613">
    <property type="entry name" value="Cyclin"/>
    <property type="match status" value="1"/>
</dbReference>
<proteinExistence type="predicted"/>
<evidence type="ECO:0008006" key="3">
    <source>
        <dbReference type="Google" id="ProtNLM"/>
    </source>
</evidence>
<sequence length="139" mass="15155">AAEIIDALYPTPPTVVIPLPTFIAEILRRSKSSFSTLQLALFYLFNSAPDPSASSSGGAPGVRSLATCGRRLFLAALILAAKYLQDKNYSNKAWAKISGLTALEINRNEREFLDTMDYGLFVSAAKFARWSALLVSHIN</sequence>
<dbReference type="OrthoDB" id="286814at2759"/>